<name>A0A4S4D8B8_CAMSN</name>
<evidence type="ECO:0000313" key="1">
    <source>
        <dbReference type="EMBL" id="THF98690.1"/>
    </source>
</evidence>
<dbReference type="PANTHER" id="PTHR47186:SF3">
    <property type="entry name" value="OS09G0267800 PROTEIN"/>
    <property type="match status" value="1"/>
</dbReference>
<organism evidence="1 2">
    <name type="scientific">Camellia sinensis var. sinensis</name>
    <name type="common">China tea</name>
    <dbReference type="NCBI Taxonomy" id="542762"/>
    <lineage>
        <taxon>Eukaryota</taxon>
        <taxon>Viridiplantae</taxon>
        <taxon>Streptophyta</taxon>
        <taxon>Embryophyta</taxon>
        <taxon>Tracheophyta</taxon>
        <taxon>Spermatophyta</taxon>
        <taxon>Magnoliopsida</taxon>
        <taxon>eudicotyledons</taxon>
        <taxon>Gunneridae</taxon>
        <taxon>Pentapetalae</taxon>
        <taxon>asterids</taxon>
        <taxon>Ericales</taxon>
        <taxon>Theaceae</taxon>
        <taxon>Camellia</taxon>
    </lineage>
</organism>
<dbReference type="SUPFAM" id="SSF52058">
    <property type="entry name" value="L domain-like"/>
    <property type="match status" value="1"/>
</dbReference>
<dbReference type="InterPro" id="IPR032675">
    <property type="entry name" value="LRR_dom_sf"/>
</dbReference>
<keyword evidence="2" id="KW-1185">Reference proteome</keyword>
<reference evidence="1 2" key="1">
    <citation type="journal article" date="2018" name="Proc. Natl. Acad. Sci. U.S.A.">
        <title>Draft genome sequence of Camellia sinensis var. sinensis provides insights into the evolution of the tea genome and tea quality.</title>
        <authorList>
            <person name="Wei C."/>
            <person name="Yang H."/>
            <person name="Wang S."/>
            <person name="Zhao J."/>
            <person name="Liu C."/>
            <person name="Gao L."/>
            <person name="Xia E."/>
            <person name="Lu Y."/>
            <person name="Tai Y."/>
            <person name="She G."/>
            <person name="Sun J."/>
            <person name="Cao H."/>
            <person name="Tong W."/>
            <person name="Gao Q."/>
            <person name="Li Y."/>
            <person name="Deng W."/>
            <person name="Jiang X."/>
            <person name="Wang W."/>
            <person name="Chen Q."/>
            <person name="Zhang S."/>
            <person name="Li H."/>
            <person name="Wu J."/>
            <person name="Wang P."/>
            <person name="Li P."/>
            <person name="Shi C."/>
            <person name="Zheng F."/>
            <person name="Jian J."/>
            <person name="Huang B."/>
            <person name="Shan D."/>
            <person name="Shi M."/>
            <person name="Fang C."/>
            <person name="Yue Y."/>
            <person name="Li F."/>
            <person name="Li D."/>
            <person name="Wei S."/>
            <person name="Han B."/>
            <person name="Jiang C."/>
            <person name="Yin Y."/>
            <person name="Xia T."/>
            <person name="Zhang Z."/>
            <person name="Bennetzen J.L."/>
            <person name="Zhao S."/>
            <person name="Wan X."/>
        </authorList>
    </citation>
    <scope>NUCLEOTIDE SEQUENCE [LARGE SCALE GENOMIC DNA]</scope>
    <source>
        <strain evidence="2">cv. Shuchazao</strain>
        <tissue evidence="1">Leaf</tissue>
    </source>
</reference>
<proteinExistence type="predicted"/>
<dbReference type="Gene3D" id="3.80.10.10">
    <property type="entry name" value="Ribonuclease Inhibitor"/>
    <property type="match status" value="1"/>
</dbReference>
<comment type="caution">
    <text evidence="1">The sequence shown here is derived from an EMBL/GenBank/DDBJ whole genome shotgun (WGS) entry which is preliminary data.</text>
</comment>
<evidence type="ECO:0000313" key="2">
    <source>
        <dbReference type="Proteomes" id="UP000306102"/>
    </source>
</evidence>
<dbReference type="PANTHER" id="PTHR47186">
    <property type="entry name" value="LEUCINE-RICH REPEAT-CONTAINING PROTEIN 57"/>
    <property type="match status" value="1"/>
</dbReference>
<sequence length="281" mass="31552">MMYLRSLRHLFLSGCSLIEMPPKIGQLTNLKTLNKFVVGKSTDCSPLAELKCLNLQGELRICYLERVRNPMDAKEANLVGMQNLISNCPKLEGLSRKEGRELFPRLRKIFIGACPKLSFPHLSAPKELLLLGKCTMGLNSISNLNSLTSLTISHDCEMVYFPKEFLRNLTLLESLLINYCPELKVLPGDLASRVTLKSLKIKYCPKLESLPEEGLRGLESLQSLHIIDCCELERRCEKGKGEDWCCHALWVTMAAASIEVAVASDALLVGRFWVVHGYEII</sequence>
<dbReference type="Proteomes" id="UP000306102">
    <property type="component" value="Unassembled WGS sequence"/>
</dbReference>
<accession>A0A4S4D8B8</accession>
<protein>
    <recommendedName>
        <fullName evidence="3">NB-ARC domain-containing protein</fullName>
    </recommendedName>
</protein>
<dbReference type="EMBL" id="SDRB02012150">
    <property type="protein sequence ID" value="THF98690.1"/>
    <property type="molecule type" value="Genomic_DNA"/>
</dbReference>
<gene>
    <name evidence="1" type="ORF">TEA_026779</name>
</gene>
<dbReference type="AlphaFoldDB" id="A0A4S4D8B8"/>
<evidence type="ECO:0008006" key="3">
    <source>
        <dbReference type="Google" id="ProtNLM"/>
    </source>
</evidence>